<keyword evidence="5" id="KW-0503">Monooxygenase</keyword>
<keyword evidence="2" id="KW-0285">Flavoprotein</keyword>
<dbReference type="PANTHER" id="PTHR13789:SF309">
    <property type="entry name" value="PUTATIVE (AFU_ORTHOLOGUE AFUA_6G14510)-RELATED"/>
    <property type="match status" value="1"/>
</dbReference>
<dbReference type="InterPro" id="IPR036188">
    <property type="entry name" value="FAD/NAD-bd_sf"/>
</dbReference>
<dbReference type="InterPro" id="IPR050493">
    <property type="entry name" value="FAD-dep_Monooxygenase_BioMet"/>
</dbReference>
<dbReference type="SUPFAM" id="SSF51905">
    <property type="entry name" value="FAD/NAD(P)-binding domain"/>
    <property type="match status" value="1"/>
</dbReference>
<gene>
    <name evidence="7" type="ORF">BJX66DRAFT_340083</name>
</gene>
<dbReference type="InterPro" id="IPR002938">
    <property type="entry name" value="FAD-bd"/>
</dbReference>
<proteinExistence type="inferred from homology"/>
<evidence type="ECO:0000256" key="3">
    <source>
        <dbReference type="ARBA" id="ARBA00022827"/>
    </source>
</evidence>
<evidence type="ECO:0000256" key="2">
    <source>
        <dbReference type="ARBA" id="ARBA00022630"/>
    </source>
</evidence>
<sequence>MSQALTALIIGGGIAGLSSAIALTRVGVQCEVLEKINPKEGASIAFSGRAANALVDLGIYNLVHDAGTPFPHDSQVATMRDAAGNCLSRGPSRPTWPDAKEAVGVYRPTFIEIMMKVAIDLGVKIHISTTFTKIENSASGVTVWLSTGEQRSYDFAVGADGINSATRRELFPSSPDPKYSGQLSIRWMAPGPQVQPESWYQSALGRLGFYYLPEGYMYVPSVIDHPENTRLTSEETYQRFSNLLDSMTAPAIVELRQRLHRDSDLIARPFRWILLSAPWYDNRTILIGDAAHATTAHMGMGGGMALEDSVVLAQCIRDSLTIDEAFKAFMERRYERVKTVVNTSVELSNLEQRNAPPVERKELLENAFAALSSPY</sequence>
<evidence type="ECO:0000313" key="7">
    <source>
        <dbReference type="EMBL" id="KAL2788653.1"/>
    </source>
</evidence>
<dbReference type="Gene3D" id="3.50.50.60">
    <property type="entry name" value="FAD/NAD(P)-binding domain"/>
    <property type="match status" value="1"/>
</dbReference>
<keyword evidence="4" id="KW-0560">Oxidoreductase</keyword>
<comment type="caution">
    <text evidence="7">The sequence shown here is derived from an EMBL/GenBank/DDBJ whole genome shotgun (WGS) entry which is preliminary data.</text>
</comment>
<comment type="similarity">
    <text evidence="1">Belongs to the paxM FAD-dependent monooxygenase family.</text>
</comment>
<accession>A0ABR4G0F2</accession>
<evidence type="ECO:0000256" key="4">
    <source>
        <dbReference type="ARBA" id="ARBA00023002"/>
    </source>
</evidence>
<organism evidence="7 8">
    <name type="scientific">Aspergillus keveii</name>
    <dbReference type="NCBI Taxonomy" id="714993"/>
    <lineage>
        <taxon>Eukaryota</taxon>
        <taxon>Fungi</taxon>
        <taxon>Dikarya</taxon>
        <taxon>Ascomycota</taxon>
        <taxon>Pezizomycotina</taxon>
        <taxon>Eurotiomycetes</taxon>
        <taxon>Eurotiomycetidae</taxon>
        <taxon>Eurotiales</taxon>
        <taxon>Aspergillaceae</taxon>
        <taxon>Aspergillus</taxon>
        <taxon>Aspergillus subgen. Nidulantes</taxon>
    </lineage>
</organism>
<feature type="domain" description="FAD-binding" evidence="6">
    <location>
        <begin position="6"/>
        <end position="341"/>
    </location>
</feature>
<dbReference type="EMBL" id="JBFTWV010000076">
    <property type="protein sequence ID" value="KAL2788653.1"/>
    <property type="molecule type" value="Genomic_DNA"/>
</dbReference>
<name>A0ABR4G0F2_9EURO</name>
<dbReference type="Pfam" id="PF01494">
    <property type="entry name" value="FAD_binding_3"/>
    <property type="match status" value="1"/>
</dbReference>
<reference evidence="7 8" key="1">
    <citation type="submission" date="2024-07" db="EMBL/GenBank/DDBJ databases">
        <title>Section-level genome sequencing and comparative genomics of Aspergillus sections Usti and Cavernicolus.</title>
        <authorList>
            <consortium name="Lawrence Berkeley National Laboratory"/>
            <person name="Nybo J.L."/>
            <person name="Vesth T.C."/>
            <person name="Theobald S."/>
            <person name="Frisvad J.C."/>
            <person name="Larsen T.O."/>
            <person name="Kjaerboelling I."/>
            <person name="Rothschild-Mancinelli K."/>
            <person name="Lyhne E.K."/>
            <person name="Kogle M.E."/>
            <person name="Barry K."/>
            <person name="Clum A."/>
            <person name="Na H."/>
            <person name="Ledsgaard L."/>
            <person name="Lin J."/>
            <person name="Lipzen A."/>
            <person name="Kuo A."/>
            <person name="Riley R."/>
            <person name="Mondo S."/>
            <person name="Labutti K."/>
            <person name="Haridas S."/>
            <person name="Pangalinan J."/>
            <person name="Salamov A.A."/>
            <person name="Simmons B.A."/>
            <person name="Magnuson J.K."/>
            <person name="Chen J."/>
            <person name="Drula E."/>
            <person name="Henrissat B."/>
            <person name="Wiebenga A."/>
            <person name="Lubbers R.J."/>
            <person name="Gomes A.C."/>
            <person name="Makela M.R."/>
            <person name="Stajich J."/>
            <person name="Grigoriev I.V."/>
            <person name="Mortensen U.H."/>
            <person name="De Vries R.P."/>
            <person name="Baker S.E."/>
            <person name="Andersen M.R."/>
        </authorList>
    </citation>
    <scope>NUCLEOTIDE SEQUENCE [LARGE SCALE GENOMIC DNA]</scope>
    <source>
        <strain evidence="7 8">CBS 209.92</strain>
    </source>
</reference>
<dbReference type="Proteomes" id="UP001610563">
    <property type="component" value="Unassembled WGS sequence"/>
</dbReference>
<evidence type="ECO:0000256" key="1">
    <source>
        <dbReference type="ARBA" id="ARBA00007992"/>
    </source>
</evidence>
<dbReference type="PRINTS" id="PR00420">
    <property type="entry name" value="RNGMNOXGNASE"/>
</dbReference>
<evidence type="ECO:0000313" key="8">
    <source>
        <dbReference type="Proteomes" id="UP001610563"/>
    </source>
</evidence>
<keyword evidence="8" id="KW-1185">Reference proteome</keyword>
<protein>
    <recommendedName>
        <fullName evidence="6">FAD-binding domain-containing protein</fullName>
    </recommendedName>
</protein>
<keyword evidence="3" id="KW-0274">FAD</keyword>
<evidence type="ECO:0000259" key="6">
    <source>
        <dbReference type="Pfam" id="PF01494"/>
    </source>
</evidence>
<evidence type="ECO:0000256" key="5">
    <source>
        <dbReference type="ARBA" id="ARBA00023033"/>
    </source>
</evidence>
<dbReference type="PANTHER" id="PTHR13789">
    <property type="entry name" value="MONOOXYGENASE"/>
    <property type="match status" value="1"/>
</dbReference>